<protein>
    <recommendedName>
        <fullName evidence="3">Addiction module toxin RelE</fullName>
    </recommendedName>
</protein>
<reference evidence="1 2" key="1">
    <citation type="submission" date="2024-02" db="EMBL/GenBank/DDBJ databases">
        <title>Deinococcus xinjiangensis NBRC 107630.</title>
        <authorList>
            <person name="Ichikawa N."/>
            <person name="Katano-Makiyama Y."/>
            <person name="Hidaka K."/>
        </authorList>
    </citation>
    <scope>NUCLEOTIDE SEQUENCE [LARGE SCALE GENOMIC DNA]</scope>
    <source>
        <strain evidence="1 2">NBRC 107630</strain>
    </source>
</reference>
<gene>
    <name evidence="1" type="ORF">Dxin01_03433</name>
</gene>
<dbReference type="EMBL" id="BAABRN010000060">
    <property type="protein sequence ID" value="GAA5503673.1"/>
    <property type="molecule type" value="Genomic_DNA"/>
</dbReference>
<name>A0ABP9VHW5_9DEIO</name>
<dbReference type="Proteomes" id="UP001458946">
    <property type="component" value="Unassembled WGS sequence"/>
</dbReference>
<proteinExistence type="predicted"/>
<keyword evidence="2" id="KW-1185">Reference proteome</keyword>
<comment type="caution">
    <text evidence="1">The sequence shown here is derived from an EMBL/GenBank/DDBJ whole genome shotgun (WGS) entry which is preliminary data.</text>
</comment>
<accession>A0ABP9VHW5</accession>
<dbReference type="RefSeq" id="WP_353543645.1">
    <property type="nucleotide sequence ID" value="NZ_BAABRN010000060.1"/>
</dbReference>
<evidence type="ECO:0008006" key="3">
    <source>
        <dbReference type="Google" id="ProtNLM"/>
    </source>
</evidence>
<dbReference type="InterPro" id="IPR009241">
    <property type="entry name" value="HigB-like"/>
</dbReference>
<sequence>MTIGKGVVWLGSTLDDLRQLPEEVRGEVGYALDRAQRRLPHPSVKVLAGLTGVQEVRVDHDHSTYRTVYVVNLPDALYVLHCFQKKSRQGIATPQHEIELIRSRLKLAQKLSREEQSHE</sequence>
<organism evidence="1 2">
    <name type="scientific">Deinococcus xinjiangensis</name>
    <dbReference type="NCBI Taxonomy" id="457454"/>
    <lineage>
        <taxon>Bacteria</taxon>
        <taxon>Thermotogati</taxon>
        <taxon>Deinococcota</taxon>
        <taxon>Deinococci</taxon>
        <taxon>Deinococcales</taxon>
        <taxon>Deinococcaceae</taxon>
        <taxon>Deinococcus</taxon>
    </lineage>
</organism>
<evidence type="ECO:0000313" key="2">
    <source>
        <dbReference type="Proteomes" id="UP001458946"/>
    </source>
</evidence>
<dbReference type="Pfam" id="PF05973">
    <property type="entry name" value="Gp49"/>
    <property type="match status" value="1"/>
</dbReference>
<evidence type="ECO:0000313" key="1">
    <source>
        <dbReference type="EMBL" id="GAA5503673.1"/>
    </source>
</evidence>